<evidence type="ECO:0000313" key="2">
    <source>
        <dbReference type="Proteomes" id="UP000824141"/>
    </source>
</evidence>
<dbReference type="AlphaFoldDB" id="A0A9D1FTH0"/>
<reference evidence="1" key="2">
    <citation type="journal article" date="2021" name="PeerJ">
        <title>Extensive microbial diversity within the chicken gut microbiome revealed by metagenomics and culture.</title>
        <authorList>
            <person name="Gilroy R."/>
            <person name="Ravi A."/>
            <person name="Getino M."/>
            <person name="Pursley I."/>
            <person name="Horton D.L."/>
            <person name="Alikhan N.F."/>
            <person name="Baker D."/>
            <person name="Gharbi K."/>
            <person name="Hall N."/>
            <person name="Watson M."/>
            <person name="Adriaenssens E.M."/>
            <person name="Foster-Nyarko E."/>
            <person name="Jarju S."/>
            <person name="Secka A."/>
            <person name="Antonio M."/>
            <person name="Oren A."/>
            <person name="Chaudhuri R.R."/>
            <person name="La Ragione R."/>
            <person name="Hildebrand F."/>
            <person name="Pallen M.J."/>
        </authorList>
    </citation>
    <scope>NUCLEOTIDE SEQUENCE</scope>
    <source>
        <strain evidence="1">6086</strain>
    </source>
</reference>
<protein>
    <submittedName>
        <fullName evidence="1">Uncharacterized protein</fullName>
    </submittedName>
</protein>
<organism evidence="1 2">
    <name type="scientific">Candidatus Caccousia stercoris</name>
    <dbReference type="NCBI Taxonomy" id="2840723"/>
    <lineage>
        <taxon>Bacteria</taxon>
        <taxon>Bacillati</taxon>
        <taxon>Bacillota</taxon>
        <taxon>Clostridia</taxon>
        <taxon>Eubacteriales</taxon>
        <taxon>Oscillospiraceae</taxon>
        <taxon>Oscillospiraceae incertae sedis</taxon>
        <taxon>Candidatus Caccousia</taxon>
    </lineage>
</organism>
<name>A0A9D1FTH0_9FIRM</name>
<evidence type="ECO:0000313" key="1">
    <source>
        <dbReference type="EMBL" id="HIS79000.1"/>
    </source>
</evidence>
<gene>
    <name evidence="1" type="ORF">IAD03_06485</name>
</gene>
<sequence length="103" mass="11694">MTRQRLVKMTYGDRNILIKALQSARGSIGPEVSGKLQALMNKALAAPKRKLYLSDEEHQYATLSLNGMRNAYLAADRSCGGIDRLLIKLIRAKYRRVPERYKV</sequence>
<accession>A0A9D1FTH0</accession>
<comment type="caution">
    <text evidence="1">The sequence shown here is derived from an EMBL/GenBank/DDBJ whole genome shotgun (WGS) entry which is preliminary data.</text>
</comment>
<reference evidence="1" key="1">
    <citation type="submission" date="2020-10" db="EMBL/GenBank/DDBJ databases">
        <authorList>
            <person name="Gilroy R."/>
        </authorList>
    </citation>
    <scope>NUCLEOTIDE SEQUENCE</scope>
    <source>
        <strain evidence="1">6086</strain>
    </source>
</reference>
<proteinExistence type="predicted"/>
<dbReference type="Proteomes" id="UP000824141">
    <property type="component" value="Unassembled WGS sequence"/>
</dbReference>
<dbReference type="EMBL" id="DVJM01000129">
    <property type="protein sequence ID" value="HIS79000.1"/>
    <property type="molecule type" value="Genomic_DNA"/>
</dbReference>